<gene>
    <name evidence="5" type="ORF">SAMN02745118_01512</name>
</gene>
<dbReference type="InterPro" id="IPR047661">
    <property type="entry name" value="IstB"/>
</dbReference>
<evidence type="ECO:0000256" key="3">
    <source>
        <dbReference type="ARBA" id="ARBA00022840"/>
    </source>
</evidence>
<evidence type="ECO:0000256" key="1">
    <source>
        <dbReference type="ARBA" id="ARBA00008059"/>
    </source>
</evidence>
<proteinExistence type="inferred from homology"/>
<dbReference type="GO" id="GO:0006260">
    <property type="term" value="P:DNA replication"/>
    <property type="evidence" value="ECO:0007669"/>
    <property type="project" value="TreeGrafter"/>
</dbReference>
<protein>
    <submittedName>
        <fullName evidence="5">DNA replication protein DnaC</fullName>
    </submittedName>
</protein>
<dbReference type="InterPro" id="IPR028350">
    <property type="entry name" value="DNAC/IstB-like"/>
</dbReference>
<dbReference type="InterPro" id="IPR002611">
    <property type="entry name" value="IstB_ATP-bd"/>
</dbReference>
<sequence>MDKKLVQETKDYIKALRLAGIRGDLIERVGEAYKDDQSYEEFLRDVFRKAYDVRKENSRKRRIKNAKFPYKKYLSDIIAEYLPDSAQEKLKELKTLKFINDNRNIIFSGNPGTGKTHLSIGLGIKACNEGYKVFFATVPQLINTLKETRSEKRLRSFEKKFEKYDLIILDELGYISFDKEGSELLFSFLSLRAERKSTIITSNLSFDRWNEIFNDPALTAAMVDRLTHKSYVLNMNGNSFRMKETKDWLEKSS</sequence>
<dbReference type="OrthoDB" id="9776217at2"/>
<keyword evidence="2" id="KW-0547">Nucleotide-binding</keyword>
<accession>A0A1T4MLI9</accession>
<dbReference type="SUPFAM" id="SSF52540">
    <property type="entry name" value="P-loop containing nucleoside triphosphate hydrolases"/>
    <property type="match status" value="1"/>
</dbReference>
<dbReference type="PIRSF" id="PIRSF003073">
    <property type="entry name" value="DNAC_TnpB_IstB"/>
    <property type="match status" value="1"/>
</dbReference>
<evidence type="ECO:0000313" key="6">
    <source>
        <dbReference type="Proteomes" id="UP000190625"/>
    </source>
</evidence>
<evidence type="ECO:0000259" key="4">
    <source>
        <dbReference type="SMART" id="SM00382"/>
    </source>
</evidence>
<keyword evidence="3" id="KW-0067">ATP-binding</keyword>
<dbReference type="STRING" id="142842.SAMN02745118_01512"/>
<dbReference type="CDD" id="cd00009">
    <property type="entry name" value="AAA"/>
    <property type="match status" value="1"/>
</dbReference>
<dbReference type="Gene3D" id="3.40.50.300">
    <property type="entry name" value="P-loop containing nucleotide triphosphate hydrolases"/>
    <property type="match status" value="1"/>
</dbReference>
<dbReference type="RefSeq" id="WP_078809985.1">
    <property type="nucleotide sequence ID" value="NZ_FUWM01000011.1"/>
</dbReference>
<dbReference type="NCBIfam" id="NF038214">
    <property type="entry name" value="IS21_help_AAA"/>
    <property type="match status" value="1"/>
</dbReference>
<reference evidence="6" key="1">
    <citation type="submission" date="2017-02" db="EMBL/GenBank/DDBJ databases">
        <authorList>
            <person name="Varghese N."/>
            <person name="Submissions S."/>
        </authorList>
    </citation>
    <scope>NUCLEOTIDE SEQUENCE [LARGE SCALE GENOMIC DNA]</scope>
    <source>
        <strain evidence="6">ATCC BAA-73</strain>
    </source>
</reference>
<dbReference type="EMBL" id="FUWM01000011">
    <property type="protein sequence ID" value="SJZ67803.1"/>
    <property type="molecule type" value="Genomic_DNA"/>
</dbReference>
<evidence type="ECO:0000256" key="2">
    <source>
        <dbReference type="ARBA" id="ARBA00022741"/>
    </source>
</evidence>
<dbReference type="Proteomes" id="UP000190625">
    <property type="component" value="Unassembled WGS sequence"/>
</dbReference>
<dbReference type="InterPro" id="IPR027417">
    <property type="entry name" value="P-loop_NTPase"/>
</dbReference>
<dbReference type="AlphaFoldDB" id="A0A1T4MLI9"/>
<dbReference type="Pfam" id="PF01695">
    <property type="entry name" value="IstB_IS21"/>
    <property type="match status" value="1"/>
</dbReference>
<dbReference type="PANTHER" id="PTHR30050:SF4">
    <property type="entry name" value="ATP-BINDING PROTEIN RV3427C IN INSERTION SEQUENCE-RELATED"/>
    <property type="match status" value="1"/>
</dbReference>
<comment type="similarity">
    <text evidence="1">Belongs to the IS21/IS1162 putative ATP-binding protein family.</text>
</comment>
<dbReference type="InterPro" id="IPR003593">
    <property type="entry name" value="AAA+_ATPase"/>
</dbReference>
<evidence type="ECO:0000313" key="5">
    <source>
        <dbReference type="EMBL" id="SJZ67803.1"/>
    </source>
</evidence>
<dbReference type="PANTHER" id="PTHR30050">
    <property type="entry name" value="CHROMOSOMAL REPLICATION INITIATOR PROTEIN DNAA"/>
    <property type="match status" value="1"/>
</dbReference>
<organism evidence="5 6">
    <name type="scientific">Selenihalanaerobacter shriftii</name>
    <dbReference type="NCBI Taxonomy" id="142842"/>
    <lineage>
        <taxon>Bacteria</taxon>
        <taxon>Bacillati</taxon>
        <taxon>Bacillota</taxon>
        <taxon>Clostridia</taxon>
        <taxon>Halanaerobiales</taxon>
        <taxon>Halobacteroidaceae</taxon>
        <taxon>Selenihalanaerobacter</taxon>
    </lineage>
</organism>
<dbReference type="SMART" id="SM00382">
    <property type="entry name" value="AAA"/>
    <property type="match status" value="1"/>
</dbReference>
<keyword evidence="6" id="KW-1185">Reference proteome</keyword>
<dbReference type="GO" id="GO:0005524">
    <property type="term" value="F:ATP binding"/>
    <property type="evidence" value="ECO:0007669"/>
    <property type="project" value="UniProtKB-KW"/>
</dbReference>
<name>A0A1T4MLI9_9FIRM</name>
<feature type="domain" description="AAA+ ATPase" evidence="4">
    <location>
        <begin position="101"/>
        <end position="236"/>
    </location>
</feature>